<feature type="coiled-coil region" evidence="1">
    <location>
        <begin position="112"/>
        <end position="139"/>
    </location>
</feature>
<dbReference type="STRING" id="59895.A0A103YLY0"/>
<dbReference type="PANTHER" id="PTHR24209:SF38">
    <property type="entry name" value="TRANSCRIPTION FACTOR INTERACTOR AND REGULATOR LIM FAMILY"/>
    <property type="match status" value="1"/>
</dbReference>
<evidence type="ECO:0000313" key="4">
    <source>
        <dbReference type="Proteomes" id="UP000243975"/>
    </source>
</evidence>
<dbReference type="PANTHER" id="PTHR24209">
    <property type="entry name" value="PROTEIN DA1-RELATED 2"/>
    <property type="match status" value="1"/>
</dbReference>
<keyword evidence="1" id="KW-0175">Coiled coil</keyword>
<dbReference type="Pfam" id="PF03999">
    <property type="entry name" value="MAP65_ASE1"/>
    <property type="match status" value="1"/>
</dbReference>
<comment type="caution">
    <text evidence="3">The sequence shown here is derived from an EMBL/GenBank/DDBJ whole genome shotgun (WGS) entry which is preliminary data.</text>
</comment>
<sequence length="272" mass="30343">MVLTSYNLIKWCADMKSRFHMNKSIELSDTNVKHVISSNTLISSKLVKPGSLASGVQFVHVMEALMISINYHSVSMPCLTFISSLLPIIWDEVGEFDVERDKMLLDLQRECLEVYKRNVDSTNRSRAQLRQAIADSKAELAAICSAMWERPVHIRQWSGYGQILRRNLNPEVEEGICQVLSYMWLESKIMPGLKNMPSSSSSSSSSSSKKDGISRMENKLDEFFMHQIAHDASPACGGGFRAANAAANTYDLRDLDALESFLSSPPLSPGTI</sequence>
<dbReference type="Proteomes" id="UP000243975">
    <property type="component" value="Unassembled WGS sequence"/>
</dbReference>
<dbReference type="EMBL" id="LEKV01000121">
    <property type="protein sequence ID" value="KVI11452.1"/>
    <property type="molecule type" value="Genomic_DNA"/>
</dbReference>
<reference evidence="3 4" key="1">
    <citation type="journal article" date="2016" name="Sci. Rep.">
        <title>The genome sequence of the outbreeding globe artichoke constructed de novo incorporating a phase-aware low-pass sequencing strategy of F1 progeny.</title>
        <authorList>
            <person name="Scaglione D."/>
            <person name="Reyes-Chin-Wo S."/>
            <person name="Acquadro A."/>
            <person name="Froenicke L."/>
            <person name="Portis E."/>
            <person name="Beitel C."/>
            <person name="Tirone M."/>
            <person name="Mauro R."/>
            <person name="Lo Monaco A."/>
            <person name="Mauromicale G."/>
            <person name="Faccioli P."/>
            <person name="Cattivelli L."/>
            <person name="Rieseberg L."/>
            <person name="Michelmore R."/>
            <person name="Lanteri S."/>
        </authorList>
    </citation>
    <scope>NUCLEOTIDE SEQUENCE [LARGE SCALE GENOMIC DNA]</scope>
    <source>
        <strain evidence="3">2C</strain>
    </source>
</reference>
<evidence type="ECO:0000259" key="2">
    <source>
        <dbReference type="Pfam" id="PF12315"/>
    </source>
</evidence>
<dbReference type="InterPro" id="IPR045218">
    <property type="entry name" value="DA1-like"/>
</dbReference>
<evidence type="ECO:0000256" key="1">
    <source>
        <dbReference type="SAM" id="Coils"/>
    </source>
</evidence>
<name>A0A103YLY0_CYNCS</name>
<dbReference type="Pfam" id="PF12315">
    <property type="entry name" value="DA1-like"/>
    <property type="match status" value="1"/>
</dbReference>
<organism evidence="3 4">
    <name type="scientific">Cynara cardunculus var. scolymus</name>
    <name type="common">Globe artichoke</name>
    <name type="synonym">Cynara scolymus</name>
    <dbReference type="NCBI Taxonomy" id="59895"/>
    <lineage>
        <taxon>Eukaryota</taxon>
        <taxon>Viridiplantae</taxon>
        <taxon>Streptophyta</taxon>
        <taxon>Embryophyta</taxon>
        <taxon>Tracheophyta</taxon>
        <taxon>Spermatophyta</taxon>
        <taxon>Magnoliopsida</taxon>
        <taxon>eudicotyledons</taxon>
        <taxon>Gunneridae</taxon>
        <taxon>Pentapetalae</taxon>
        <taxon>asterids</taxon>
        <taxon>campanulids</taxon>
        <taxon>Asterales</taxon>
        <taxon>Asteraceae</taxon>
        <taxon>Carduoideae</taxon>
        <taxon>Cardueae</taxon>
        <taxon>Carduinae</taxon>
        <taxon>Cynara</taxon>
    </lineage>
</organism>
<protein>
    <recommendedName>
        <fullName evidence="2">Protein DA1-like domain-containing protein</fullName>
    </recommendedName>
</protein>
<dbReference type="Gramene" id="KVI11452">
    <property type="protein sequence ID" value="KVI11452"/>
    <property type="gene ID" value="Ccrd_010136"/>
</dbReference>
<proteinExistence type="predicted"/>
<gene>
    <name evidence="3" type="ORF">Ccrd_010136</name>
</gene>
<evidence type="ECO:0000313" key="3">
    <source>
        <dbReference type="EMBL" id="KVI11452.1"/>
    </source>
</evidence>
<dbReference type="AlphaFoldDB" id="A0A103YLY0"/>
<keyword evidence="4" id="KW-1185">Reference proteome</keyword>
<accession>A0A103YLY0</accession>
<feature type="domain" description="Protein DA1-like" evidence="2">
    <location>
        <begin position="166"/>
        <end position="254"/>
    </location>
</feature>
<dbReference type="InterPro" id="IPR022087">
    <property type="entry name" value="DA1-like_dom"/>
</dbReference>
<dbReference type="GO" id="GO:0043130">
    <property type="term" value="F:ubiquitin binding"/>
    <property type="evidence" value="ECO:0007669"/>
    <property type="project" value="TreeGrafter"/>
</dbReference>